<dbReference type="PANTHER" id="PTHR47972">
    <property type="entry name" value="KINESIN-LIKE PROTEIN KLP-3"/>
    <property type="match status" value="1"/>
</dbReference>
<evidence type="ECO:0000256" key="1">
    <source>
        <dbReference type="ARBA" id="ARBA00023175"/>
    </source>
</evidence>
<protein>
    <recommendedName>
        <fullName evidence="5">Kinesin motor domain-containing protein</fullName>
    </recommendedName>
</protein>
<dbReference type="PANTHER" id="PTHR47972:SF60">
    <property type="entry name" value="P-LOOP NUCLEOSIDE TRIPHOSPHATE HYDROLASE SUPERFAMILY PROTEIN"/>
    <property type="match status" value="1"/>
</dbReference>
<dbReference type="Gene3D" id="3.40.850.10">
    <property type="entry name" value="Kinesin motor domain"/>
    <property type="match status" value="1"/>
</dbReference>
<evidence type="ECO:0000256" key="2">
    <source>
        <dbReference type="PROSITE-ProRule" id="PRU00283"/>
    </source>
</evidence>
<dbReference type="Gramene" id="Psat06G0410700-T1">
    <property type="protein sequence ID" value="KAI5398611.1"/>
    <property type="gene ID" value="KIW84_064107"/>
</dbReference>
<keyword evidence="7" id="KW-1185">Reference proteome</keyword>
<feature type="coiled-coil region" evidence="3">
    <location>
        <begin position="183"/>
        <end position="210"/>
    </location>
</feature>
<dbReference type="GO" id="GO:0015630">
    <property type="term" value="C:microtubule cytoskeleton"/>
    <property type="evidence" value="ECO:0007669"/>
    <property type="project" value="TreeGrafter"/>
</dbReference>
<evidence type="ECO:0000313" key="6">
    <source>
        <dbReference type="EMBL" id="KAI5398611.1"/>
    </source>
</evidence>
<evidence type="ECO:0000256" key="3">
    <source>
        <dbReference type="SAM" id="Coils"/>
    </source>
</evidence>
<comment type="caution">
    <text evidence="6">The sequence shown here is derived from an EMBL/GenBank/DDBJ whole genome shotgun (WGS) entry which is preliminary data.</text>
</comment>
<feature type="region of interest" description="Disordered" evidence="4">
    <location>
        <begin position="377"/>
        <end position="432"/>
    </location>
</feature>
<evidence type="ECO:0000256" key="4">
    <source>
        <dbReference type="SAM" id="MobiDB-lite"/>
    </source>
</evidence>
<feature type="region of interest" description="Disordered" evidence="4">
    <location>
        <begin position="279"/>
        <end position="321"/>
    </location>
</feature>
<dbReference type="SMART" id="SM00129">
    <property type="entry name" value="KISc"/>
    <property type="match status" value="1"/>
</dbReference>
<gene>
    <name evidence="6" type="ORF">KIW84_064107</name>
</gene>
<dbReference type="Pfam" id="PF00225">
    <property type="entry name" value="Kinesin"/>
    <property type="match status" value="1"/>
</dbReference>
<dbReference type="InterPro" id="IPR001752">
    <property type="entry name" value="Kinesin_motor_dom"/>
</dbReference>
<dbReference type="InterPro" id="IPR027417">
    <property type="entry name" value="P-loop_NTPase"/>
</dbReference>
<dbReference type="Proteomes" id="UP001058974">
    <property type="component" value="Chromosome 6"/>
</dbReference>
<accession>A0A9D4WDG6</accession>
<reference evidence="6 7" key="1">
    <citation type="journal article" date="2022" name="Nat. Genet.">
        <title>Improved pea reference genome and pan-genome highlight genomic features and evolutionary characteristics.</title>
        <authorList>
            <person name="Yang T."/>
            <person name="Liu R."/>
            <person name="Luo Y."/>
            <person name="Hu S."/>
            <person name="Wang D."/>
            <person name="Wang C."/>
            <person name="Pandey M.K."/>
            <person name="Ge S."/>
            <person name="Xu Q."/>
            <person name="Li N."/>
            <person name="Li G."/>
            <person name="Huang Y."/>
            <person name="Saxena R.K."/>
            <person name="Ji Y."/>
            <person name="Li M."/>
            <person name="Yan X."/>
            <person name="He Y."/>
            <person name="Liu Y."/>
            <person name="Wang X."/>
            <person name="Xiang C."/>
            <person name="Varshney R.K."/>
            <person name="Ding H."/>
            <person name="Gao S."/>
            <person name="Zong X."/>
        </authorList>
    </citation>
    <scope>NUCLEOTIDE SEQUENCE [LARGE SCALE GENOMIC DNA]</scope>
    <source>
        <strain evidence="6 7">cv. Zhongwan 6</strain>
    </source>
</reference>
<dbReference type="InterPro" id="IPR027640">
    <property type="entry name" value="Kinesin-like_fam"/>
</dbReference>
<dbReference type="PRINTS" id="PR00380">
    <property type="entry name" value="KINESINHEAVY"/>
</dbReference>
<comment type="caution">
    <text evidence="2">Lacks conserved residue(s) required for the propagation of feature annotation.</text>
</comment>
<evidence type="ECO:0000259" key="5">
    <source>
        <dbReference type="PROSITE" id="PS50067"/>
    </source>
</evidence>
<evidence type="ECO:0000313" key="7">
    <source>
        <dbReference type="Proteomes" id="UP001058974"/>
    </source>
</evidence>
<keyword evidence="3" id="KW-0175">Coiled coil</keyword>
<dbReference type="FunFam" id="3.40.850.10:FF:000178">
    <property type="entry name" value="Kinesin-related protein3"/>
    <property type="match status" value="1"/>
</dbReference>
<proteinExistence type="inferred from homology"/>
<keyword evidence="1" id="KW-0505">Motor protein</keyword>
<dbReference type="GO" id="GO:0008017">
    <property type="term" value="F:microtubule binding"/>
    <property type="evidence" value="ECO:0007669"/>
    <property type="project" value="InterPro"/>
</dbReference>
<dbReference type="AlphaFoldDB" id="A0A9D4WDG6"/>
<dbReference type="EMBL" id="JAMSHJ010000006">
    <property type="protein sequence ID" value="KAI5398611.1"/>
    <property type="molecule type" value="Genomic_DNA"/>
</dbReference>
<dbReference type="GO" id="GO:0005524">
    <property type="term" value="F:ATP binding"/>
    <property type="evidence" value="ECO:0007669"/>
    <property type="project" value="InterPro"/>
</dbReference>
<dbReference type="GO" id="GO:0007018">
    <property type="term" value="P:microtubule-based movement"/>
    <property type="evidence" value="ECO:0007669"/>
    <property type="project" value="InterPro"/>
</dbReference>
<dbReference type="InterPro" id="IPR036961">
    <property type="entry name" value="Kinesin_motor_dom_sf"/>
</dbReference>
<comment type="similarity">
    <text evidence="2">Belongs to the TRAFAC class myosin-kinesin ATPase superfamily. Kinesin family.</text>
</comment>
<dbReference type="SUPFAM" id="SSF52540">
    <property type="entry name" value="P-loop containing nucleoside triphosphate hydrolases"/>
    <property type="match status" value="1"/>
</dbReference>
<dbReference type="GO" id="GO:0003777">
    <property type="term" value="F:microtubule motor activity"/>
    <property type="evidence" value="ECO:0007669"/>
    <property type="project" value="InterPro"/>
</dbReference>
<feature type="compositionally biased region" description="Basic residues" evidence="4">
    <location>
        <begin position="383"/>
        <end position="393"/>
    </location>
</feature>
<sequence>MHTLEIRNSSHNGINVPDASLVPVASIADVLNLMNLGQKNRAVGATAMNTRSSRSHSCLTVHVQGRELRSGNSLRGCIHLVDLAGSERVDKSEVIGDRLKEAQHINKSLSALGDVIASLAQKQSHVPYRNSKLTQLLQDSLGGQAKTLMFVHISPEPEALGETISTLKFAERVSTVELGAARVNKDSSEVKVLKEQIASLKATLARMKDGGKLENFKQPANSITDMTRSTSQLPFVVPTNWTSGGPKLPINDSNSIEDPKMAASKLKRLSLDPEHIYRNLPTRPHSHAGVNVNEDDRESVSCRSMNTDDDSLTGQSEIESKHSPLLSPSYLLDPSKICMEVATTPTNDFDELELATSECSESDMSWQAHSSKTTAISSVLVSRPKKSVHRKQTKNLETRSMLPSFIPSSPRKPPTLKHSSSIASKRRNGNDK</sequence>
<organism evidence="6 7">
    <name type="scientific">Pisum sativum</name>
    <name type="common">Garden pea</name>
    <name type="synonym">Lathyrus oleraceus</name>
    <dbReference type="NCBI Taxonomy" id="3888"/>
    <lineage>
        <taxon>Eukaryota</taxon>
        <taxon>Viridiplantae</taxon>
        <taxon>Streptophyta</taxon>
        <taxon>Embryophyta</taxon>
        <taxon>Tracheophyta</taxon>
        <taxon>Spermatophyta</taxon>
        <taxon>Magnoliopsida</taxon>
        <taxon>eudicotyledons</taxon>
        <taxon>Gunneridae</taxon>
        <taxon>Pentapetalae</taxon>
        <taxon>rosids</taxon>
        <taxon>fabids</taxon>
        <taxon>Fabales</taxon>
        <taxon>Fabaceae</taxon>
        <taxon>Papilionoideae</taxon>
        <taxon>50 kb inversion clade</taxon>
        <taxon>NPAAA clade</taxon>
        <taxon>Hologalegina</taxon>
        <taxon>IRL clade</taxon>
        <taxon>Fabeae</taxon>
        <taxon>Lathyrus</taxon>
    </lineage>
</organism>
<dbReference type="PROSITE" id="PS50067">
    <property type="entry name" value="KINESIN_MOTOR_2"/>
    <property type="match status" value="1"/>
</dbReference>
<feature type="domain" description="Kinesin motor" evidence="5">
    <location>
        <begin position="1"/>
        <end position="176"/>
    </location>
</feature>
<name>A0A9D4WDG6_PEA</name>